<feature type="region of interest" description="Disordered" evidence="13">
    <location>
        <begin position="280"/>
        <end position="303"/>
    </location>
</feature>
<dbReference type="GO" id="GO:0072344">
    <property type="term" value="P:rescue of stalled ribosome"/>
    <property type="evidence" value="ECO:0007669"/>
    <property type="project" value="InterPro"/>
</dbReference>
<dbReference type="InterPro" id="IPR044288">
    <property type="entry name" value="ZNF598/HEL2"/>
</dbReference>
<feature type="region of interest" description="Disordered" evidence="13">
    <location>
        <begin position="511"/>
        <end position="577"/>
    </location>
</feature>
<evidence type="ECO:0000256" key="8">
    <source>
        <dbReference type="ARBA" id="ARBA00022723"/>
    </source>
</evidence>
<dbReference type="PANTHER" id="PTHR22938:SF0">
    <property type="entry name" value="E3 UBIQUITIN-PROTEIN LIGASE ZNF598"/>
    <property type="match status" value="1"/>
</dbReference>
<dbReference type="AlphaFoldDB" id="A0A6P7S580"/>
<feature type="compositionally biased region" description="Basic and acidic residues" evidence="13">
    <location>
        <begin position="280"/>
        <end position="294"/>
    </location>
</feature>
<dbReference type="GO" id="GO:0008270">
    <property type="term" value="F:zinc ion binding"/>
    <property type="evidence" value="ECO:0007669"/>
    <property type="project" value="UniProtKB-KW"/>
</dbReference>
<feature type="domain" description="RING-type" evidence="14">
    <location>
        <begin position="8"/>
        <end position="48"/>
    </location>
</feature>
<feature type="compositionally biased region" description="Low complexity" evidence="13">
    <location>
        <begin position="451"/>
        <end position="462"/>
    </location>
</feature>
<dbReference type="Proteomes" id="UP000515154">
    <property type="component" value="Linkage group LG3"/>
</dbReference>
<feature type="compositionally biased region" description="Basic and acidic residues" evidence="13">
    <location>
        <begin position="336"/>
        <end position="348"/>
    </location>
</feature>
<evidence type="ECO:0000256" key="2">
    <source>
        <dbReference type="ARBA" id="ARBA00004496"/>
    </source>
</evidence>
<comment type="subcellular location">
    <subcellularLocation>
        <location evidence="2">Cytoplasm</location>
    </subcellularLocation>
</comment>
<dbReference type="InterPro" id="IPR013087">
    <property type="entry name" value="Znf_C2H2_type"/>
</dbReference>
<dbReference type="RefSeq" id="XP_029633315.1">
    <property type="nucleotide sequence ID" value="XM_029777455.2"/>
</dbReference>
<feature type="region of interest" description="Disordered" evidence="13">
    <location>
        <begin position="450"/>
        <end position="491"/>
    </location>
</feature>
<feature type="region of interest" description="Disordered" evidence="13">
    <location>
        <begin position="329"/>
        <end position="376"/>
    </location>
</feature>
<comment type="pathway">
    <text evidence="3">Protein modification; protein ubiquitination.</text>
</comment>
<dbReference type="PANTHER" id="PTHR22938">
    <property type="entry name" value="ZINC FINGER PROTEIN 598"/>
    <property type="match status" value="1"/>
</dbReference>
<proteinExistence type="inferred from homology"/>
<evidence type="ECO:0000259" key="14">
    <source>
        <dbReference type="PROSITE" id="PS50089"/>
    </source>
</evidence>
<evidence type="ECO:0000313" key="15">
    <source>
        <dbReference type="Proteomes" id="UP000515154"/>
    </source>
</evidence>
<organism evidence="15 16">
    <name type="scientific">Octopus sinensis</name>
    <name type="common">East Asian common octopus</name>
    <dbReference type="NCBI Taxonomy" id="2607531"/>
    <lineage>
        <taxon>Eukaryota</taxon>
        <taxon>Metazoa</taxon>
        <taxon>Spiralia</taxon>
        <taxon>Lophotrochozoa</taxon>
        <taxon>Mollusca</taxon>
        <taxon>Cephalopoda</taxon>
        <taxon>Coleoidea</taxon>
        <taxon>Octopodiformes</taxon>
        <taxon>Octopoda</taxon>
        <taxon>Incirrata</taxon>
        <taxon>Octopodidae</taxon>
        <taxon>Octopus</taxon>
    </lineage>
</organism>
<evidence type="ECO:0000256" key="7">
    <source>
        <dbReference type="ARBA" id="ARBA00022679"/>
    </source>
</evidence>
<gene>
    <name evidence="16" type="primary">LOC115209204</name>
</gene>
<evidence type="ECO:0000256" key="12">
    <source>
        <dbReference type="PROSITE-ProRule" id="PRU00175"/>
    </source>
</evidence>
<dbReference type="SUPFAM" id="SSF57850">
    <property type="entry name" value="RING/U-box"/>
    <property type="match status" value="1"/>
</dbReference>
<dbReference type="SMART" id="SM00355">
    <property type="entry name" value="ZnF_C2H2"/>
    <property type="match status" value="5"/>
</dbReference>
<keyword evidence="7" id="KW-0808">Transferase</keyword>
<keyword evidence="10" id="KW-0862">Zinc</keyword>
<reference evidence="16" key="1">
    <citation type="submission" date="2025-08" db="UniProtKB">
        <authorList>
            <consortium name="RefSeq"/>
        </authorList>
    </citation>
    <scope>IDENTIFICATION</scope>
</reference>
<keyword evidence="15" id="KW-1185">Reference proteome</keyword>
<evidence type="ECO:0000256" key="4">
    <source>
        <dbReference type="ARBA" id="ARBA00012483"/>
    </source>
</evidence>
<dbReference type="GO" id="GO:0043022">
    <property type="term" value="F:ribosome binding"/>
    <property type="evidence" value="ECO:0007669"/>
    <property type="project" value="TreeGrafter"/>
</dbReference>
<dbReference type="InterPro" id="IPR041888">
    <property type="entry name" value="RING-HC_ZNF598/HEL2"/>
</dbReference>
<feature type="compositionally biased region" description="Low complexity" evidence="13">
    <location>
        <begin position="541"/>
        <end position="570"/>
    </location>
</feature>
<dbReference type="Pfam" id="PF25447">
    <property type="entry name" value="RING_ZNF598"/>
    <property type="match status" value="1"/>
</dbReference>
<dbReference type="InterPro" id="IPR056437">
    <property type="entry name" value="Znf-C2H2_ZNF598/HEL2"/>
</dbReference>
<dbReference type="PROSITE" id="PS00028">
    <property type="entry name" value="ZINC_FINGER_C2H2_1"/>
    <property type="match status" value="1"/>
</dbReference>
<feature type="region of interest" description="Disordered" evidence="13">
    <location>
        <begin position="762"/>
        <end position="794"/>
    </location>
</feature>
<dbReference type="GO" id="GO:0061630">
    <property type="term" value="F:ubiquitin protein ligase activity"/>
    <property type="evidence" value="ECO:0007669"/>
    <property type="project" value="UniProtKB-EC"/>
</dbReference>
<dbReference type="Pfam" id="PF23202">
    <property type="entry name" value="PAH_ZNF598"/>
    <property type="match status" value="1"/>
</dbReference>
<dbReference type="GO" id="GO:0005737">
    <property type="term" value="C:cytoplasm"/>
    <property type="evidence" value="ECO:0007669"/>
    <property type="project" value="UniProtKB-SubCell"/>
</dbReference>
<dbReference type="InterPro" id="IPR057634">
    <property type="entry name" value="PAH_ZNF598/HEL2"/>
</dbReference>
<evidence type="ECO:0000256" key="1">
    <source>
        <dbReference type="ARBA" id="ARBA00000900"/>
    </source>
</evidence>
<keyword evidence="5" id="KW-0963">Cytoplasm</keyword>
<evidence type="ECO:0000256" key="11">
    <source>
        <dbReference type="ARBA" id="ARBA00035113"/>
    </source>
</evidence>
<evidence type="ECO:0000313" key="16">
    <source>
        <dbReference type="RefSeq" id="XP_029633315.1"/>
    </source>
</evidence>
<feature type="compositionally biased region" description="Polar residues" evidence="13">
    <location>
        <begin position="511"/>
        <end position="535"/>
    </location>
</feature>
<dbReference type="EC" id="2.3.2.27" evidence="4"/>
<dbReference type="PROSITE" id="PS50089">
    <property type="entry name" value="ZF_RING_2"/>
    <property type="match status" value="1"/>
</dbReference>
<dbReference type="InterPro" id="IPR001841">
    <property type="entry name" value="Znf_RING"/>
</dbReference>
<comment type="similarity">
    <text evidence="11">Belongs to the ZNF598/HEL2 family.</text>
</comment>
<dbReference type="CDD" id="cd16615">
    <property type="entry name" value="RING-HC_ZNF598"/>
    <property type="match status" value="1"/>
</dbReference>
<accession>A0A6P7S580</accession>
<keyword evidence="8" id="KW-0479">Metal-binding</keyword>
<feature type="compositionally biased region" description="Low complexity" evidence="13">
    <location>
        <begin position="665"/>
        <end position="679"/>
    </location>
</feature>
<keyword evidence="6" id="KW-0597">Phosphoprotein</keyword>
<evidence type="ECO:0000256" key="6">
    <source>
        <dbReference type="ARBA" id="ARBA00022553"/>
    </source>
</evidence>
<dbReference type="Pfam" id="PF23230">
    <property type="entry name" value="zf-C2H2_13"/>
    <property type="match status" value="1"/>
</dbReference>
<evidence type="ECO:0000256" key="10">
    <source>
        <dbReference type="ARBA" id="ARBA00022833"/>
    </source>
</evidence>
<dbReference type="GO" id="GO:0016567">
    <property type="term" value="P:protein ubiquitination"/>
    <property type="evidence" value="ECO:0007669"/>
    <property type="project" value="TreeGrafter"/>
</dbReference>
<comment type="catalytic activity">
    <reaction evidence="1">
        <text>S-ubiquitinyl-[E2 ubiquitin-conjugating enzyme]-L-cysteine + [acceptor protein]-L-lysine = [E2 ubiquitin-conjugating enzyme]-L-cysteine + N(6)-ubiquitinyl-[acceptor protein]-L-lysine.</text>
        <dbReference type="EC" id="2.3.2.27"/>
    </reaction>
</comment>
<feature type="region of interest" description="Disordered" evidence="13">
    <location>
        <begin position="594"/>
        <end position="687"/>
    </location>
</feature>
<keyword evidence="9 12" id="KW-0863">Zinc-finger</keyword>
<evidence type="ECO:0000256" key="13">
    <source>
        <dbReference type="SAM" id="MobiDB-lite"/>
    </source>
</evidence>
<evidence type="ECO:0000256" key="5">
    <source>
        <dbReference type="ARBA" id="ARBA00022490"/>
    </source>
</evidence>
<dbReference type="KEGG" id="osn:115209204"/>
<sequence length="987" mass="111575">MEGEENICVVCSDEITIFAVGVCDHPICYKCSTRLRVLCMENYCPTCRSNLPEVAFIQKLAKFEDIPNKNKMLVNSQFNLLFENSEIEKRFNQLIEHRCPSCLPNKQTEYKFSMLRSHLRNVHKLYYCDLCVQHLKIFTSERKLYTQAELAHHRSVGDPDDSSYRGHPLCQFCQKRYMDIDDLYRHLRKDHLFCHFCDADNISNQYYDEYSVLKEHFRKEHYLCEEPECANAQFTHAFRTDIDLKKHITQEHGQNLTKAQARQARTIDLDFQLPPRIRARDIGGRPDYRNEASSRGRYSKAQKGRAYFDGRDADLQKAIAASIEDEVQHQQALMKSEGEKTVRKEKSENNSTKPLPKLSLNEDFPSLPSATGVNNDQSTFQTRWATRSNPHNLANNMVEEFPSLTLNSSSTVNAEVKPSLKTYISKKKETNSHKQKQPVLFEEDFPQLATSNKKNNSANHASGTQPNVWTKNTKQQPKKQKQTTFNYRVPMNIDSTDISQLSHTMPVSVNTKQQTNVKQPSAKDQSNNKQASSAKQFAGVKQQTNNSKQQASNKQASNKQQSNNKQTSAKANDMSPVVTLKDVSKLLDSEENFPSLTNKKKSQENNVPVATWPIKKPTVKNSEEKKSNSFTGSLVLKSKKNKEKNSSTEKVSCDSSTKDVKKPVPAADSSESSAAASDPDSSRGNSKSCVDCVIQLNGKAELDEGRADKIGKNWEESDVKADTKRNTSNKQLDARPKEFTVQNILSEEDFPALCKNDKLAQGSSSKTSVKPPPGFAGFPNNKDSSSAYKSLLPRPPPGLSLSNSAITNFQQALTGQHPINATLKFNYCPPSNFVGRNRQLITEIRTALSNDENRFDTFKSLSQDFRHGVISSQEYYRQCFDLLGSENFPNIVQELIALLPDIAKQQALFGVHQDNSATHINTASKHVWTSKENLLQSCHVCQQVLSQSDYKAHISLYHQNSDFTWDSREPSSWSCGNFQNTSLVKAK</sequence>
<evidence type="ECO:0000256" key="3">
    <source>
        <dbReference type="ARBA" id="ARBA00004906"/>
    </source>
</evidence>
<protein>
    <recommendedName>
        <fullName evidence="4">RING-type E3 ubiquitin transferase</fullName>
        <ecNumber evidence="4">2.3.2.27</ecNumber>
    </recommendedName>
</protein>
<name>A0A6P7S580_9MOLL</name>
<evidence type="ECO:0000256" key="9">
    <source>
        <dbReference type="ARBA" id="ARBA00022771"/>
    </source>
</evidence>